<dbReference type="InterPro" id="IPR019446">
    <property type="entry name" value="BMT5-like"/>
</dbReference>
<dbReference type="InterPro" id="IPR014009">
    <property type="entry name" value="PIK_FAT"/>
</dbReference>
<evidence type="ECO:0000256" key="7">
    <source>
        <dbReference type="ARBA" id="ARBA00022777"/>
    </source>
</evidence>
<proteinExistence type="evidence at transcript level"/>
<reference evidence="14" key="1">
    <citation type="journal article" date="2013" name="Genome Biol. Evol.">
        <title>Punctuated emergences of genetic and phenotypic innovations in eumetazoan, bilaterian, euteleostome, and hominidae ancestors.</title>
        <authorList>
            <person name="Wenger Y."/>
            <person name="Galliot B."/>
        </authorList>
    </citation>
    <scope>NUCLEOTIDE SEQUENCE</scope>
    <source>
        <tissue evidence="14">Whole animals</tissue>
    </source>
</reference>
<accession>T2ME65</accession>
<dbReference type="EC" id="2.7.11.1" evidence="2"/>
<evidence type="ECO:0000313" key="14">
    <source>
        <dbReference type="EMBL" id="CDG70205.1"/>
    </source>
</evidence>
<keyword evidence="5" id="KW-0547">Nucleotide-binding</keyword>
<dbReference type="InterPro" id="IPR003152">
    <property type="entry name" value="FATC_dom"/>
</dbReference>
<protein>
    <recommendedName>
        <fullName evidence="2">non-specific serine/threonine protein kinase</fullName>
        <ecNumber evidence="2">2.7.11.1</ecNumber>
    </recommendedName>
</protein>
<dbReference type="Pfam" id="PF10354">
    <property type="entry name" value="BMT5-like"/>
    <property type="match status" value="1"/>
</dbReference>
<dbReference type="PANTHER" id="PTHR37079:SF4">
    <property type="entry name" value="SERINE_THREONINE-PROTEIN KINASE ATM"/>
    <property type="match status" value="1"/>
</dbReference>
<dbReference type="Gene3D" id="1.10.1070.11">
    <property type="entry name" value="Phosphatidylinositol 3-/4-kinase, catalytic domain"/>
    <property type="match status" value="1"/>
</dbReference>
<dbReference type="PANTHER" id="PTHR37079">
    <property type="entry name" value="SERINE/THREONINE-PROTEIN KINASE ATM"/>
    <property type="match status" value="1"/>
</dbReference>
<dbReference type="PROSITE" id="PS00915">
    <property type="entry name" value="PI3_4_KINASE_1"/>
    <property type="match status" value="1"/>
</dbReference>
<evidence type="ECO:0000256" key="10">
    <source>
        <dbReference type="ARBA" id="ARBA00047899"/>
    </source>
</evidence>
<feature type="domain" description="PI3K/PI4K catalytic" evidence="11">
    <location>
        <begin position="187"/>
        <end position="488"/>
    </location>
</feature>
<dbReference type="GO" id="GO:0070475">
    <property type="term" value="P:rRNA base methylation"/>
    <property type="evidence" value="ECO:0007669"/>
    <property type="project" value="InterPro"/>
</dbReference>
<dbReference type="InterPro" id="IPR000403">
    <property type="entry name" value="PI3/4_kinase_cat_dom"/>
</dbReference>
<dbReference type="CDD" id="cd05171">
    <property type="entry name" value="PIKKc_ATM"/>
    <property type="match status" value="1"/>
</dbReference>
<evidence type="ECO:0000256" key="6">
    <source>
        <dbReference type="ARBA" id="ARBA00022763"/>
    </source>
</evidence>
<evidence type="ECO:0000256" key="3">
    <source>
        <dbReference type="ARBA" id="ARBA00022527"/>
    </source>
</evidence>
<keyword evidence="9" id="KW-0539">Nucleus</keyword>
<dbReference type="AlphaFoldDB" id="T2ME65"/>
<dbReference type="Pfam" id="PF00454">
    <property type="entry name" value="PI3_PI4_kinase"/>
    <property type="match status" value="1"/>
</dbReference>
<dbReference type="GO" id="GO:0006281">
    <property type="term" value="P:DNA repair"/>
    <property type="evidence" value="ECO:0007669"/>
    <property type="project" value="InterPro"/>
</dbReference>
<dbReference type="EMBL" id="HAAD01003973">
    <property type="protein sequence ID" value="CDG70205.1"/>
    <property type="molecule type" value="mRNA"/>
</dbReference>
<dbReference type="InterPro" id="IPR011009">
    <property type="entry name" value="Kinase-like_dom_sf"/>
</dbReference>
<dbReference type="GO" id="GO:0070042">
    <property type="term" value="F:rRNA (uridine-N3-)-methyltransferase activity"/>
    <property type="evidence" value="ECO:0007669"/>
    <property type="project" value="InterPro"/>
</dbReference>
<organism evidence="14">
    <name type="scientific">Hydra vulgaris</name>
    <name type="common">Hydra</name>
    <name type="synonym">Hydra attenuata</name>
    <dbReference type="NCBI Taxonomy" id="6087"/>
    <lineage>
        <taxon>Eukaryota</taxon>
        <taxon>Metazoa</taxon>
        <taxon>Cnidaria</taxon>
        <taxon>Hydrozoa</taxon>
        <taxon>Hydroidolina</taxon>
        <taxon>Anthoathecata</taxon>
        <taxon>Aplanulata</taxon>
        <taxon>Hydridae</taxon>
        <taxon>Hydra</taxon>
    </lineage>
</organism>
<dbReference type="Pfam" id="PF02260">
    <property type="entry name" value="FATC"/>
    <property type="match status" value="1"/>
</dbReference>
<evidence type="ECO:0000259" key="11">
    <source>
        <dbReference type="PROSITE" id="PS50290"/>
    </source>
</evidence>
<name>T2ME65_HYDVU</name>
<evidence type="ECO:0000256" key="9">
    <source>
        <dbReference type="ARBA" id="ARBA00023242"/>
    </source>
</evidence>
<evidence type="ECO:0000256" key="2">
    <source>
        <dbReference type="ARBA" id="ARBA00012513"/>
    </source>
</evidence>
<keyword evidence="8" id="KW-0067">ATP-binding</keyword>
<keyword evidence="7 14" id="KW-0418">Kinase</keyword>
<evidence type="ECO:0000256" key="8">
    <source>
        <dbReference type="ARBA" id="ARBA00022840"/>
    </source>
</evidence>
<evidence type="ECO:0000256" key="4">
    <source>
        <dbReference type="ARBA" id="ARBA00022679"/>
    </source>
</evidence>
<dbReference type="PROSITE" id="PS51190">
    <property type="entry name" value="FATC"/>
    <property type="match status" value="1"/>
</dbReference>
<feature type="non-terminal residue" evidence="14">
    <location>
        <position position="1"/>
    </location>
</feature>
<dbReference type="PROSITE" id="PS51189">
    <property type="entry name" value="FAT"/>
    <property type="match status" value="1"/>
</dbReference>
<feature type="domain" description="FAT" evidence="12">
    <location>
        <begin position="1"/>
        <end position="121"/>
    </location>
</feature>
<dbReference type="InterPro" id="IPR036940">
    <property type="entry name" value="PI3/4_kinase_cat_sf"/>
</dbReference>
<dbReference type="InterPro" id="IPR018936">
    <property type="entry name" value="PI3/4_kinase_CS"/>
</dbReference>
<dbReference type="OrthoDB" id="273345at2759"/>
<evidence type="ECO:0000259" key="13">
    <source>
        <dbReference type="PROSITE" id="PS51190"/>
    </source>
</evidence>
<dbReference type="GO" id="GO:0005524">
    <property type="term" value="F:ATP binding"/>
    <property type="evidence" value="ECO:0007669"/>
    <property type="project" value="UniProtKB-KW"/>
</dbReference>
<keyword evidence="3" id="KW-0723">Serine/threonine-protein kinase</keyword>
<evidence type="ECO:0000256" key="5">
    <source>
        <dbReference type="ARBA" id="ARBA00022741"/>
    </source>
</evidence>
<evidence type="ECO:0000259" key="12">
    <source>
        <dbReference type="PROSITE" id="PS51189"/>
    </source>
</evidence>
<evidence type="ECO:0000256" key="1">
    <source>
        <dbReference type="ARBA" id="ARBA00004123"/>
    </source>
</evidence>
<feature type="domain" description="FATC" evidence="13">
    <location>
        <begin position="511"/>
        <end position="543"/>
    </location>
</feature>
<dbReference type="SMART" id="SM00146">
    <property type="entry name" value="PI3Kc"/>
    <property type="match status" value="1"/>
</dbReference>
<comment type="catalytic activity">
    <reaction evidence="10">
        <text>L-threonyl-[protein] + ATP = O-phospho-L-threonyl-[protein] + ADP + H(+)</text>
        <dbReference type="Rhea" id="RHEA:46608"/>
        <dbReference type="Rhea" id="RHEA-COMP:11060"/>
        <dbReference type="Rhea" id="RHEA-COMP:11605"/>
        <dbReference type="ChEBI" id="CHEBI:15378"/>
        <dbReference type="ChEBI" id="CHEBI:30013"/>
        <dbReference type="ChEBI" id="CHEBI:30616"/>
        <dbReference type="ChEBI" id="CHEBI:61977"/>
        <dbReference type="ChEBI" id="CHEBI:456216"/>
        <dbReference type="EC" id="2.7.11.1"/>
    </reaction>
</comment>
<keyword evidence="6" id="KW-0227">DNA damage</keyword>
<gene>
    <name evidence="14" type="primary">ATM</name>
</gene>
<dbReference type="SUPFAM" id="SSF56112">
    <property type="entry name" value="Protein kinase-like (PK-like)"/>
    <property type="match status" value="1"/>
</dbReference>
<dbReference type="SMART" id="SM01343">
    <property type="entry name" value="FATC"/>
    <property type="match status" value="1"/>
</dbReference>
<keyword evidence="4" id="KW-0808">Transferase</keyword>
<dbReference type="PROSITE" id="PS00916">
    <property type="entry name" value="PI3_4_KINASE_2"/>
    <property type="match status" value="1"/>
</dbReference>
<dbReference type="GO" id="GO:0004674">
    <property type="term" value="F:protein serine/threonine kinase activity"/>
    <property type="evidence" value="ECO:0007669"/>
    <property type="project" value="UniProtKB-KW"/>
</dbReference>
<dbReference type="PROSITE" id="PS50290">
    <property type="entry name" value="PI3_4_KINASE_3"/>
    <property type="match status" value="1"/>
</dbReference>
<comment type="subcellular location">
    <subcellularLocation>
        <location evidence="1">Nucleus</location>
    </subcellularLocation>
</comment>
<dbReference type="InterPro" id="IPR044107">
    <property type="entry name" value="PIKKc_ATM"/>
</dbReference>
<dbReference type="Gene3D" id="3.30.1010.10">
    <property type="entry name" value="Phosphatidylinositol 3-kinase Catalytic Subunit, Chain A, domain 4"/>
    <property type="match status" value="1"/>
</dbReference>
<dbReference type="GO" id="GO:0005634">
    <property type="term" value="C:nucleus"/>
    <property type="evidence" value="ECO:0007669"/>
    <property type="project" value="UniProtKB-SubCell"/>
</dbReference>
<dbReference type="InterPro" id="IPR038980">
    <property type="entry name" value="ATM_plant"/>
</dbReference>
<sequence>KHHSTSIEKQLNIDETERDQVYNDKKRFLQKDKYDLKVLRLCSLWFENFDNEAINIELKENMVHLPSKKFLLVMYQLAARLGTSMTQQCDFFNNNLQKIIEQCVMDHPHHTLFILFALCNADIEGRMNSRDIKRSNKLSTSEQDVQDKSRIQAAQNVLNRLKCSSPKIIQDTERLVMAYIELAYWDISHLKNQKGGINLPKIVSCIGSDGKTRRQLVKGRDDLRQDAVMQQVFGVVNLLLKNDLKCKRRNLSVRTYKVVPLSRKSGVMEWCEGTIPLGEYLLCGRNGNAGAHKRYYPNDWSHSDCRAKLLKIMKHFHPVFRHFFTENFKDPAVWFERRMSYTKSVAVCSIVGYIVGLGDRHCQNILIDCNTAEIVHIDLGIAFEQGRLLPTPERVPFRLTRDIVDGMGIIGIEGVFRRCCEETLLLMRESRDAIITIIEVLLYDPLSTWTVTTSKAVQIQAKCSDFLEAQDGRTVFDNDNRGKASDIEKNKMAERVLLRLKQKLSGMEGGGFLSIQGHVNYLIQEAQSTENLCKLYPAKDPHDGILIVGDGNFSFSMDLACFTSSIKIHATSLDSKETIFADECASTNVKFLYSQPNVVVKHNVDATNLSQYFPNHKFALIIFNFPHVGGKSNIKKCRLLLEKFFESSVTQLCDQGKVLVSLCKGQGGTPKDVSRGAYGNSWKVSTQAAKAGLILLNVEPFDASSLTNYRQAGYRSSIKNGFLTNGALLHTFVRRGFVNLTYCYRMIYSRLDGPLTHLDSVKIQNNVRLRLLEAGFKLR</sequence>